<evidence type="ECO:0000313" key="3">
    <source>
        <dbReference type="EMBL" id="MSA67752.1"/>
    </source>
</evidence>
<protein>
    <submittedName>
        <fullName evidence="3">Competence protein CoiA</fullName>
    </submittedName>
</protein>
<dbReference type="Pfam" id="PF06054">
    <property type="entry name" value="CoiA_nuc"/>
    <property type="match status" value="1"/>
</dbReference>
<reference evidence="3" key="1">
    <citation type="journal article" date="2019" name="Nat. Med.">
        <title>A library of human gut bacterial isolates paired with longitudinal multiomics data enables mechanistic microbiome research.</title>
        <authorList>
            <person name="Poyet M."/>
            <person name="Groussin M."/>
            <person name="Gibbons S.M."/>
            <person name="Avila-Pacheco J."/>
            <person name="Jiang X."/>
            <person name="Kearney S.M."/>
            <person name="Perrotta A.R."/>
            <person name="Berdy B."/>
            <person name="Zhao S."/>
            <person name="Lieberman T.D."/>
            <person name="Swanson P.K."/>
            <person name="Smith M."/>
            <person name="Roesemann S."/>
            <person name="Alexander J.E."/>
            <person name="Rich S.A."/>
            <person name="Livny J."/>
            <person name="Vlamakis H."/>
            <person name="Clish C."/>
            <person name="Bullock K."/>
            <person name="Deik A."/>
            <person name="Scott J."/>
            <person name="Pierce K.A."/>
            <person name="Xavier R.J."/>
            <person name="Alm E.J."/>
        </authorList>
    </citation>
    <scope>NUCLEOTIDE SEQUENCE</scope>
    <source>
        <strain evidence="3">BIOML-A18</strain>
    </source>
</reference>
<evidence type="ECO:0000259" key="2">
    <source>
        <dbReference type="Pfam" id="PF25164"/>
    </source>
</evidence>
<dbReference type="EMBL" id="WKOD01000002">
    <property type="protein sequence ID" value="MSA67752.1"/>
    <property type="molecule type" value="Genomic_DNA"/>
</dbReference>
<organism evidence="3">
    <name type="scientific">Ligilactobacillus ruminis</name>
    <dbReference type="NCBI Taxonomy" id="1623"/>
    <lineage>
        <taxon>Bacteria</taxon>
        <taxon>Bacillati</taxon>
        <taxon>Bacillota</taxon>
        <taxon>Bacilli</taxon>
        <taxon>Lactobacillales</taxon>
        <taxon>Lactobacillaceae</taxon>
        <taxon>Ligilactobacillus</taxon>
    </lineage>
</organism>
<dbReference type="InterPro" id="IPR010330">
    <property type="entry name" value="CoiA_nuc"/>
</dbReference>
<comment type="caution">
    <text evidence="3">The sequence shown here is derived from an EMBL/GenBank/DDBJ whole genome shotgun (WGS) entry which is preliminary data.</text>
</comment>
<evidence type="ECO:0000259" key="1">
    <source>
        <dbReference type="Pfam" id="PF06054"/>
    </source>
</evidence>
<sequence>MTVPGCGAKLYLKKGQKKAVHFAHYKSACNLFTEGETVAHLKGKKLLAKWEEELGYSVQPEAYLSDLKQRPDVLVKRQGRNDLALEYQCAPITPKRLVERSNGYRSIGLNFFWILGQKYKLGKKLTNATAKFIRWNASLGFYLLFLDPINEKIEIDYGIQKADFLPVRYLRGYVKSLRELRDFFNRNHSWKMYRLSADLRAEQSKKLEVRLHFSKGKIRKLQMACYTKRIDAKELIWDMVSSHYYQPIYSEDSCYWKSSLSLTLFSGESFSLQSEYFKIKRENCYFMPFVSSVDSILKKDISYVIKKSQINSNYEKSET</sequence>
<feature type="domain" description="Competence protein CoiA nuclease-like" evidence="1">
    <location>
        <begin position="36"/>
        <end position="154"/>
    </location>
</feature>
<dbReference type="Pfam" id="PF25164">
    <property type="entry name" value="CoiA_N"/>
    <property type="match status" value="1"/>
</dbReference>
<dbReference type="InterPro" id="IPR057253">
    <property type="entry name" value="CoiA-like_N"/>
</dbReference>
<name>A0A6A8GMK5_9LACO</name>
<feature type="domain" description="Competence protein CoiA-like N-terminal" evidence="2">
    <location>
        <begin position="4"/>
        <end position="31"/>
    </location>
</feature>
<dbReference type="AlphaFoldDB" id="A0A6A8GMK5"/>
<accession>A0A6A8GMK5</accession>
<gene>
    <name evidence="3" type="ORF">GKC89_01170</name>
</gene>
<proteinExistence type="predicted"/>